<feature type="compositionally biased region" description="Polar residues" evidence="1">
    <location>
        <begin position="118"/>
        <end position="133"/>
    </location>
</feature>
<gene>
    <name evidence="2" type="ORF">BSL78_25903</name>
</gene>
<feature type="region of interest" description="Disordered" evidence="1">
    <location>
        <begin position="112"/>
        <end position="139"/>
    </location>
</feature>
<reference evidence="2 3" key="1">
    <citation type="journal article" date="2017" name="PLoS Biol.">
        <title>The sea cucumber genome provides insights into morphological evolution and visceral regeneration.</title>
        <authorList>
            <person name="Zhang X."/>
            <person name="Sun L."/>
            <person name="Yuan J."/>
            <person name="Sun Y."/>
            <person name="Gao Y."/>
            <person name="Zhang L."/>
            <person name="Li S."/>
            <person name="Dai H."/>
            <person name="Hamel J.F."/>
            <person name="Liu C."/>
            <person name="Yu Y."/>
            <person name="Liu S."/>
            <person name="Lin W."/>
            <person name="Guo K."/>
            <person name="Jin S."/>
            <person name="Xu P."/>
            <person name="Storey K.B."/>
            <person name="Huan P."/>
            <person name="Zhang T."/>
            <person name="Zhou Y."/>
            <person name="Zhang J."/>
            <person name="Lin C."/>
            <person name="Li X."/>
            <person name="Xing L."/>
            <person name="Huo D."/>
            <person name="Sun M."/>
            <person name="Wang L."/>
            <person name="Mercier A."/>
            <person name="Li F."/>
            <person name="Yang H."/>
            <person name="Xiang J."/>
        </authorList>
    </citation>
    <scope>NUCLEOTIDE SEQUENCE [LARGE SCALE GENOMIC DNA]</scope>
    <source>
        <strain evidence="2">Shaxun</strain>
        <tissue evidence="2">Muscle</tissue>
    </source>
</reference>
<evidence type="ECO:0000256" key="1">
    <source>
        <dbReference type="SAM" id="MobiDB-lite"/>
    </source>
</evidence>
<dbReference type="OrthoDB" id="10682235at2759"/>
<evidence type="ECO:0000313" key="3">
    <source>
        <dbReference type="Proteomes" id="UP000230750"/>
    </source>
</evidence>
<dbReference type="Proteomes" id="UP000230750">
    <property type="component" value="Unassembled WGS sequence"/>
</dbReference>
<name>A0A2G8JND1_STIJA</name>
<organism evidence="2 3">
    <name type="scientific">Stichopus japonicus</name>
    <name type="common">Sea cucumber</name>
    <dbReference type="NCBI Taxonomy" id="307972"/>
    <lineage>
        <taxon>Eukaryota</taxon>
        <taxon>Metazoa</taxon>
        <taxon>Echinodermata</taxon>
        <taxon>Eleutherozoa</taxon>
        <taxon>Echinozoa</taxon>
        <taxon>Holothuroidea</taxon>
        <taxon>Aspidochirotacea</taxon>
        <taxon>Aspidochirotida</taxon>
        <taxon>Stichopodidae</taxon>
        <taxon>Apostichopus</taxon>
    </lineage>
</organism>
<protein>
    <recommendedName>
        <fullName evidence="4">Coiled-coil domain-containing protein</fullName>
    </recommendedName>
</protein>
<proteinExistence type="predicted"/>
<sequence length="139" mass="16384">MKEKQKLGVPGKIIIPERYNPAEDDGIQDKTKLTEEERAARDERAENIAKMLSEHSMQSWHPSEINHNWLREGEETPDDLHNRVQEEKLMRQSMLAKTRALAEEVKEQSLLRGRVGNQDMNHQNSYMDQSYHWSSEEER</sequence>
<evidence type="ECO:0008006" key="4">
    <source>
        <dbReference type="Google" id="ProtNLM"/>
    </source>
</evidence>
<evidence type="ECO:0000313" key="2">
    <source>
        <dbReference type="EMBL" id="PIK37272.1"/>
    </source>
</evidence>
<keyword evidence="3" id="KW-1185">Reference proteome</keyword>
<feature type="region of interest" description="Disordered" evidence="1">
    <location>
        <begin position="1"/>
        <end position="39"/>
    </location>
</feature>
<accession>A0A2G8JND1</accession>
<comment type="caution">
    <text evidence="2">The sequence shown here is derived from an EMBL/GenBank/DDBJ whole genome shotgun (WGS) entry which is preliminary data.</text>
</comment>
<feature type="compositionally biased region" description="Basic and acidic residues" evidence="1">
    <location>
        <begin position="27"/>
        <end position="39"/>
    </location>
</feature>
<dbReference type="AlphaFoldDB" id="A0A2G8JND1"/>
<dbReference type="EMBL" id="MRZV01001526">
    <property type="protein sequence ID" value="PIK37272.1"/>
    <property type="molecule type" value="Genomic_DNA"/>
</dbReference>